<evidence type="ECO:0000256" key="9">
    <source>
        <dbReference type="ARBA" id="ARBA00022777"/>
    </source>
</evidence>
<evidence type="ECO:0000256" key="11">
    <source>
        <dbReference type="ARBA" id="ARBA00022989"/>
    </source>
</evidence>
<feature type="domain" description="Protein kinase" evidence="18">
    <location>
        <begin position="42"/>
        <end position="315"/>
    </location>
</feature>
<dbReference type="FunFam" id="1.10.510.10:FF:000044">
    <property type="entry name" value="Putative LRR receptor-like serine/threonine-protein kinase"/>
    <property type="match status" value="1"/>
</dbReference>
<gene>
    <name evidence="19" type="ORF">KSP39_PZI000017</name>
</gene>
<organism evidence="19 20">
    <name type="scientific">Platanthera zijinensis</name>
    <dbReference type="NCBI Taxonomy" id="2320716"/>
    <lineage>
        <taxon>Eukaryota</taxon>
        <taxon>Viridiplantae</taxon>
        <taxon>Streptophyta</taxon>
        <taxon>Embryophyta</taxon>
        <taxon>Tracheophyta</taxon>
        <taxon>Spermatophyta</taxon>
        <taxon>Magnoliopsida</taxon>
        <taxon>Liliopsida</taxon>
        <taxon>Asparagales</taxon>
        <taxon>Orchidaceae</taxon>
        <taxon>Orchidoideae</taxon>
        <taxon>Orchideae</taxon>
        <taxon>Orchidinae</taxon>
        <taxon>Platanthera</taxon>
    </lineage>
</organism>
<dbReference type="SUPFAM" id="SSF56112">
    <property type="entry name" value="Protein kinase-like (PK-like)"/>
    <property type="match status" value="1"/>
</dbReference>
<evidence type="ECO:0000256" key="2">
    <source>
        <dbReference type="ARBA" id="ARBA00022527"/>
    </source>
</evidence>
<comment type="subcellular location">
    <subcellularLocation>
        <location evidence="1">Membrane</location>
        <topology evidence="1">Single-pass membrane protein</topology>
    </subcellularLocation>
</comment>
<dbReference type="InterPro" id="IPR052059">
    <property type="entry name" value="CR_Ser/Thr_kinase"/>
</dbReference>
<evidence type="ECO:0000256" key="3">
    <source>
        <dbReference type="ARBA" id="ARBA00022553"/>
    </source>
</evidence>
<dbReference type="GO" id="GO:0005524">
    <property type="term" value="F:ATP binding"/>
    <property type="evidence" value="ECO:0007669"/>
    <property type="project" value="UniProtKB-UniRule"/>
</dbReference>
<dbReference type="Pfam" id="PF00069">
    <property type="entry name" value="Pkinase"/>
    <property type="match status" value="1"/>
</dbReference>
<evidence type="ECO:0000256" key="13">
    <source>
        <dbReference type="ARBA" id="ARBA00023170"/>
    </source>
</evidence>
<dbReference type="InterPro" id="IPR000719">
    <property type="entry name" value="Prot_kinase_dom"/>
</dbReference>
<keyword evidence="10 15" id="KW-0067">ATP-binding</keyword>
<keyword evidence="12" id="KW-0472">Membrane</keyword>
<keyword evidence="9 19" id="KW-0418">Kinase</keyword>
<evidence type="ECO:0000256" key="1">
    <source>
        <dbReference type="ARBA" id="ARBA00004167"/>
    </source>
</evidence>
<comment type="caution">
    <text evidence="19">The sequence shown here is derived from an EMBL/GenBank/DDBJ whole genome shotgun (WGS) entry which is preliminary data.</text>
</comment>
<dbReference type="GO" id="GO:0004674">
    <property type="term" value="F:protein serine/threonine kinase activity"/>
    <property type="evidence" value="ECO:0007669"/>
    <property type="project" value="UniProtKB-KW"/>
</dbReference>
<evidence type="ECO:0000256" key="14">
    <source>
        <dbReference type="ARBA" id="ARBA00023180"/>
    </source>
</evidence>
<keyword evidence="11" id="KW-1133">Transmembrane helix</keyword>
<dbReference type="GO" id="GO:0016020">
    <property type="term" value="C:membrane"/>
    <property type="evidence" value="ECO:0007669"/>
    <property type="project" value="UniProtKB-SubCell"/>
</dbReference>
<dbReference type="EMBL" id="JBBWWQ010000001">
    <property type="protein sequence ID" value="KAK8956921.1"/>
    <property type="molecule type" value="Genomic_DNA"/>
</dbReference>
<name>A0AAP0C2P6_9ASPA</name>
<evidence type="ECO:0000256" key="5">
    <source>
        <dbReference type="ARBA" id="ARBA00022692"/>
    </source>
</evidence>
<feature type="region of interest" description="Disordered" evidence="17">
    <location>
        <begin position="327"/>
        <end position="358"/>
    </location>
</feature>
<evidence type="ECO:0000256" key="6">
    <source>
        <dbReference type="ARBA" id="ARBA00022729"/>
    </source>
</evidence>
<evidence type="ECO:0000256" key="10">
    <source>
        <dbReference type="ARBA" id="ARBA00022840"/>
    </source>
</evidence>
<keyword evidence="7" id="KW-0677">Repeat</keyword>
<keyword evidence="13 19" id="KW-0675">Receptor</keyword>
<comment type="similarity">
    <text evidence="16">Belongs to the protein kinase superfamily.</text>
</comment>
<evidence type="ECO:0000256" key="16">
    <source>
        <dbReference type="RuleBase" id="RU000304"/>
    </source>
</evidence>
<evidence type="ECO:0000259" key="18">
    <source>
        <dbReference type="PROSITE" id="PS50011"/>
    </source>
</evidence>
<keyword evidence="20" id="KW-1185">Reference proteome</keyword>
<keyword evidence="14" id="KW-0325">Glycoprotein</keyword>
<keyword evidence="3" id="KW-0597">Phosphoprotein</keyword>
<keyword evidence="8 15" id="KW-0547">Nucleotide-binding</keyword>
<evidence type="ECO:0000313" key="20">
    <source>
        <dbReference type="Proteomes" id="UP001418222"/>
    </source>
</evidence>
<dbReference type="InterPro" id="IPR017441">
    <property type="entry name" value="Protein_kinase_ATP_BS"/>
</dbReference>
<keyword evidence="2 16" id="KW-0723">Serine/threonine-protein kinase</keyword>
<proteinExistence type="inferred from homology"/>
<evidence type="ECO:0000256" key="12">
    <source>
        <dbReference type="ARBA" id="ARBA00023136"/>
    </source>
</evidence>
<dbReference type="Proteomes" id="UP001418222">
    <property type="component" value="Unassembled WGS sequence"/>
</dbReference>
<dbReference type="FunFam" id="3.30.200.20:FF:000225">
    <property type="entry name" value="cold-responsive protein kinase 1"/>
    <property type="match status" value="1"/>
</dbReference>
<dbReference type="InterPro" id="IPR011009">
    <property type="entry name" value="Kinase-like_dom_sf"/>
</dbReference>
<dbReference type="PANTHER" id="PTHR47973">
    <property type="entry name" value="CYSTEINE-RICH RECEPTOR-LIKE PROTEIN KINASE 3"/>
    <property type="match status" value="1"/>
</dbReference>
<keyword evidence="5" id="KW-0812">Transmembrane</keyword>
<reference evidence="19 20" key="1">
    <citation type="journal article" date="2022" name="Nat. Plants">
        <title>Genomes of leafy and leafless Platanthera orchids illuminate the evolution of mycoheterotrophy.</title>
        <authorList>
            <person name="Li M.H."/>
            <person name="Liu K.W."/>
            <person name="Li Z."/>
            <person name="Lu H.C."/>
            <person name="Ye Q.L."/>
            <person name="Zhang D."/>
            <person name="Wang J.Y."/>
            <person name="Li Y.F."/>
            <person name="Zhong Z.M."/>
            <person name="Liu X."/>
            <person name="Yu X."/>
            <person name="Liu D.K."/>
            <person name="Tu X.D."/>
            <person name="Liu B."/>
            <person name="Hao Y."/>
            <person name="Liao X.Y."/>
            <person name="Jiang Y.T."/>
            <person name="Sun W.H."/>
            <person name="Chen J."/>
            <person name="Chen Y.Q."/>
            <person name="Ai Y."/>
            <person name="Zhai J.W."/>
            <person name="Wu S.S."/>
            <person name="Zhou Z."/>
            <person name="Hsiao Y.Y."/>
            <person name="Wu W.L."/>
            <person name="Chen Y.Y."/>
            <person name="Lin Y.F."/>
            <person name="Hsu J.L."/>
            <person name="Li C.Y."/>
            <person name="Wang Z.W."/>
            <person name="Zhao X."/>
            <person name="Zhong W.Y."/>
            <person name="Ma X.K."/>
            <person name="Ma L."/>
            <person name="Huang J."/>
            <person name="Chen G.Z."/>
            <person name="Huang M.Z."/>
            <person name="Huang L."/>
            <person name="Peng D.H."/>
            <person name="Luo Y.B."/>
            <person name="Zou S.Q."/>
            <person name="Chen S.P."/>
            <person name="Lan S."/>
            <person name="Tsai W.C."/>
            <person name="Van de Peer Y."/>
            <person name="Liu Z.J."/>
        </authorList>
    </citation>
    <scope>NUCLEOTIDE SEQUENCE [LARGE SCALE GENOMIC DNA]</scope>
    <source>
        <strain evidence="19">Lor287</strain>
    </source>
</reference>
<dbReference type="PROSITE" id="PS00108">
    <property type="entry name" value="PROTEIN_KINASE_ST"/>
    <property type="match status" value="1"/>
</dbReference>
<evidence type="ECO:0000256" key="17">
    <source>
        <dbReference type="SAM" id="MobiDB-lite"/>
    </source>
</evidence>
<evidence type="ECO:0000256" key="4">
    <source>
        <dbReference type="ARBA" id="ARBA00022679"/>
    </source>
</evidence>
<dbReference type="CDD" id="cd14066">
    <property type="entry name" value="STKc_IRAK"/>
    <property type="match status" value="1"/>
</dbReference>
<dbReference type="Gene3D" id="3.30.200.20">
    <property type="entry name" value="Phosphorylase Kinase, domain 1"/>
    <property type="match status" value="1"/>
</dbReference>
<evidence type="ECO:0000256" key="15">
    <source>
        <dbReference type="PROSITE-ProRule" id="PRU10141"/>
    </source>
</evidence>
<dbReference type="PROSITE" id="PS00107">
    <property type="entry name" value="PROTEIN_KINASE_ATP"/>
    <property type="match status" value="1"/>
</dbReference>
<feature type="compositionally biased region" description="Polar residues" evidence="17">
    <location>
        <begin position="327"/>
        <end position="348"/>
    </location>
</feature>
<protein>
    <submittedName>
        <fullName evidence="19">LRR receptor-like serine/threonine-protein kinase</fullName>
    </submittedName>
</protein>
<sequence>MSFKWCCYGTKGSAHQEFPDLSSEKNIKLFSYNILKSATENFHPRNKIGRGGFGIVYKGILKDGTTVAAKVLSAESKQGNKEFLTEIDMITNVKHPNLVQLIGCCIQGINRILVYEYVENSSLDHALIGTNSERAKFNWGIRSEICIGTAKGLAYLHEGIEPPIVHRDIKASNILLDANFLPKIGDFGLAKIFPDNVSHISTRVAGTTGYLAPEYAINGQLTKKADIYSFGILVLEIISGRSSSKPHWFDKVLLEWTWDLYEEGKLAELVDPSLGDYPLEDVLRYIKVALFCTQSSSGRRPSMPQVLRMLSKPITLNDTELTRPSIFQESTTSGKSKPDFSTSVSSVHEVSYTELDPR</sequence>
<keyword evidence="4" id="KW-0808">Transferase</keyword>
<evidence type="ECO:0000313" key="19">
    <source>
        <dbReference type="EMBL" id="KAK8956921.1"/>
    </source>
</evidence>
<dbReference type="PROSITE" id="PS50011">
    <property type="entry name" value="PROTEIN_KINASE_DOM"/>
    <property type="match status" value="1"/>
</dbReference>
<dbReference type="AlphaFoldDB" id="A0AAP0C2P6"/>
<keyword evidence="6" id="KW-0732">Signal</keyword>
<evidence type="ECO:0000256" key="7">
    <source>
        <dbReference type="ARBA" id="ARBA00022737"/>
    </source>
</evidence>
<accession>A0AAP0C2P6</accession>
<dbReference type="SMART" id="SM00220">
    <property type="entry name" value="S_TKc"/>
    <property type="match status" value="1"/>
</dbReference>
<dbReference type="Gene3D" id="1.10.510.10">
    <property type="entry name" value="Transferase(Phosphotransferase) domain 1"/>
    <property type="match status" value="1"/>
</dbReference>
<evidence type="ECO:0000256" key="8">
    <source>
        <dbReference type="ARBA" id="ARBA00022741"/>
    </source>
</evidence>
<feature type="binding site" evidence="15">
    <location>
        <position position="70"/>
    </location>
    <ligand>
        <name>ATP</name>
        <dbReference type="ChEBI" id="CHEBI:30616"/>
    </ligand>
</feature>
<dbReference type="InterPro" id="IPR008271">
    <property type="entry name" value="Ser/Thr_kinase_AS"/>
</dbReference>